<reference evidence="7 8" key="1">
    <citation type="journal article" date="2014" name="Genome Announc.">
        <title>Draft Genome Sequence of the Algicidal Bacterium Mangrovimonas yunxiaonensis Strain LY01.</title>
        <authorList>
            <person name="Li Y."/>
            <person name="Zhu H."/>
            <person name="Li C."/>
            <person name="Zhang H."/>
            <person name="Chen Z."/>
            <person name="Zheng W."/>
            <person name="Xu H."/>
            <person name="Zheng T."/>
        </authorList>
    </citation>
    <scope>NUCLEOTIDE SEQUENCE [LARGE SCALE GENOMIC DNA]</scope>
    <source>
        <strain evidence="7 8">LY01</strain>
    </source>
</reference>
<keyword evidence="2" id="KW-1003">Cell membrane</keyword>
<dbReference type="STRING" id="1197477.IA57_03985"/>
<evidence type="ECO:0000256" key="2">
    <source>
        <dbReference type="ARBA" id="ARBA00022475"/>
    </source>
</evidence>
<comment type="subcellular location">
    <subcellularLocation>
        <location evidence="1">Cell membrane</location>
        <topology evidence="1">Multi-pass membrane protein</topology>
    </subcellularLocation>
</comment>
<sequence>MTSRNSLYILIALIVLTLIAALAFNGASALSAYLILLIATIKFNLVGFYFMELKHAHTFWKLLLGSFSIVILMVSVVLL</sequence>
<evidence type="ECO:0000256" key="3">
    <source>
        <dbReference type="ARBA" id="ARBA00022692"/>
    </source>
</evidence>
<feature type="transmembrane region" description="Helical" evidence="6">
    <location>
        <begin position="58"/>
        <end position="78"/>
    </location>
</feature>
<gene>
    <name evidence="7" type="ORF">IA57_03985</name>
</gene>
<evidence type="ECO:0008006" key="9">
    <source>
        <dbReference type="Google" id="ProtNLM"/>
    </source>
</evidence>
<reference evidence="8" key="2">
    <citation type="submission" date="2014-07" db="EMBL/GenBank/DDBJ databases">
        <title>Genome sequence of Mangrovimonas yunxiaonensis.</title>
        <authorList>
            <person name="Li Y."/>
            <person name="Zheng T."/>
        </authorList>
    </citation>
    <scope>NUCLEOTIDE SEQUENCE [LARGE SCALE GENOMIC DNA]</scope>
    <source>
        <strain evidence="8">LY01</strain>
    </source>
</reference>
<name>A0A084TMU5_9FLAO</name>
<protein>
    <recommendedName>
        <fullName evidence="9">Cytochrome C oxidase subunit IV</fullName>
    </recommendedName>
</protein>
<dbReference type="Proteomes" id="UP000028521">
    <property type="component" value="Unassembled WGS sequence"/>
</dbReference>
<keyword evidence="8" id="KW-1185">Reference proteome</keyword>
<evidence type="ECO:0000313" key="7">
    <source>
        <dbReference type="EMBL" id="KFB02031.1"/>
    </source>
</evidence>
<keyword evidence="3 6" id="KW-0812">Transmembrane</keyword>
<accession>A0A084TMU5</accession>
<dbReference type="Pfam" id="PF03626">
    <property type="entry name" value="COX4_pro"/>
    <property type="match status" value="1"/>
</dbReference>
<evidence type="ECO:0000313" key="8">
    <source>
        <dbReference type="Proteomes" id="UP000028521"/>
    </source>
</evidence>
<proteinExistence type="predicted"/>
<feature type="transmembrane region" description="Helical" evidence="6">
    <location>
        <begin position="7"/>
        <end position="24"/>
    </location>
</feature>
<evidence type="ECO:0000256" key="5">
    <source>
        <dbReference type="ARBA" id="ARBA00023136"/>
    </source>
</evidence>
<evidence type="ECO:0000256" key="1">
    <source>
        <dbReference type="ARBA" id="ARBA00004651"/>
    </source>
</evidence>
<comment type="caution">
    <text evidence="7">The sequence shown here is derived from an EMBL/GenBank/DDBJ whole genome shotgun (WGS) entry which is preliminary data.</text>
</comment>
<evidence type="ECO:0000256" key="6">
    <source>
        <dbReference type="SAM" id="Phobius"/>
    </source>
</evidence>
<dbReference type="InterPro" id="IPR005171">
    <property type="entry name" value="Cyt_c_oxidase_su4_prok"/>
</dbReference>
<dbReference type="GO" id="GO:0005886">
    <property type="term" value="C:plasma membrane"/>
    <property type="evidence" value="ECO:0007669"/>
    <property type="project" value="UniProtKB-SubCell"/>
</dbReference>
<keyword evidence="5 6" id="KW-0472">Membrane</keyword>
<dbReference type="AlphaFoldDB" id="A0A084TMU5"/>
<evidence type="ECO:0000256" key="4">
    <source>
        <dbReference type="ARBA" id="ARBA00022989"/>
    </source>
</evidence>
<organism evidence="7 8">
    <name type="scientific">Mangrovimonas yunxiaonensis</name>
    <dbReference type="NCBI Taxonomy" id="1197477"/>
    <lineage>
        <taxon>Bacteria</taxon>
        <taxon>Pseudomonadati</taxon>
        <taxon>Bacteroidota</taxon>
        <taxon>Flavobacteriia</taxon>
        <taxon>Flavobacteriales</taxon>
        <taxon>Flavobacteriaceae</taxon>
        <taxon>Mangrovimonas</taxon>
    </lineage>
</organism>
<dbReference type="EMBL" id="JPFK01000003">
    <property type="protein sequence ID" value="KFB02031.1"/>
    <property type="molecule type" value="Genomic_DNA"/>
</dbReference>
<keyword evidence="4 6" id="KW-1133">Transmembrane helix</keyword>
<dbReference type="RefSeq" id="WP_036119392.1">
    <property type="nucleotide sequence ID" value="NZ_BMET01000005.1"/>
</dbReference>